<evidence type="ECO:0000313" key="2">
    <source>
        <dbReference type="Proteomes" id="UP000659630"/>
    </source>
</evidence>
<dbReference type="Proteomes" id="UP000659630">
    <property type="component" value="Unassembled WGS sequence"/>
</dbReference>
<dbReference type="InterPro" id="IPR046683">
    <property type="entry name" value="DUF6553"/>
</dbReference>
<dbReference type="RefSeq" id="WP_186886303.1">
    <property type="nucleotide sequence ID" value="NZ_JACONZ010000001.1"/>
</dbReference>
<keyword evidence="2" id="KW-1185">Reference proteome</keyword>
<accession>A0A923L0R0</accession>
<gene>
    <name evidence="1" type="ORF">H8S23_00185</name>
</gene>
<protein>
    <submittedName>
        <fullName evidence="1">Uncharacterized protein</fullName>
    </submittedName>
</protein>
<proteinExistence type="predicted"/>
<dbReference type="AlphaFoldDB" id="A0A923L0R0"/>
<evidence type="ECO:0000313" key="1">
    <source>
        <dbReference type="EMBL" id="MBC5579923.1"/>
    </source>
</evidence>
<dbReference type="EMBL" id="JACONZ010000001">
    <property type="protein sequence ID" value="MBC5579923.1"/>
    <property type="molecule type" value="Genomic_DNA"/>
</dbReference>
<name>A0A923L0R0_9FIRM</name>
<dbReference type="Pfam" id="PF20190">
    <property type="entry name" value="DUF6553"/>
    <property type="match status" value="1"/>
</dbReference>
<sequence>MRKERAPWPECYYEETDPLKRRALLEEAVEKGEGDPAVNELRQKLWALRYGEKTKKNAPPADGYVALWVTMSFRRKDVDSRFRVRAAEKELSGMLVKLGIDSPEAGEEERFLVYRELVHAMGIYLSTCTEGSYNTQIFGLMRLKKERLVEKIVYDLYSVAYELPVKLGMEEKFEPLRRAAYEAFSEAYPDDVELLDNVIFGGGES</sequence>
<comment type="caution">
    <text evidence="1">The sequence shown here is derived from an EMBL/GenBank/DDBJ whole genome shotgun (WGS) entry which is preliminary data.</text>
</comment>
<reference evidence="1" key="1">
    <citation type="submission" date="2020-08" db="EMBL/GenBank/DDBJ databases">
        <title>Genome public.</title>
        <authorList>
            <person name="Liu C."/>
            <person name="Sun Q."/>
        </authorList>
    </citation>
    <scope>NUCLEOTIDE SEQUENCE</scope>
    <source>
        <strain evidence="1">BX8</strain>
    </source>
</reference>
<organism evidence="1 2">
    <name type="scientific">Anaerofilum hominis</name>
    <dbReference type="NCBI Taxonomy" id="2763016"/>
    <lineage>
        <taxon>Bacteria</taxon>
        <taxon>Bacillati</taxon>
        <taxon>Bacillota</taxon>
        <taxon>Clostridia</taxon>
        <taxon>Eubacteriales</taxon>
        <taxon>Oscillospiraceae</taxon>
        <taxon>Anaerofilum</taxon>
    </lineage>
</organism>